<feature type="compositionally biased region" description="Basic and acidic residues" evidence="1">
    <location>
        <begin position="268"/>
        <end position="285"/>
    </location>
</feature>
<keyword evidence="4" id="KW-1185">Reference proteome</keyword>
<dbReference type="OrthoDB" id="3720724at2"/>
<feature type="compositionally biased region" description="Basic and acidic residues" evidence="1">
    <location>
        <begin position="239"/>
        <end position="248"/>
    </location>
</feature>
<sequence>MPKLADLLRIRKAKVVAPSAPVVDDAQLRRRVNSVLSRPTRHDLKPPTLSHDDYFLAGQGDPQMPETASDEMAWKDDAARDEGQAIAREPSSASAPEAIDVPPVIESGETDHTDDVPESAEQDWEPVDQAEGPEAVATADDELETLREKLTERLAALREDAGQNRADQEGTAMPDAALPITATATDEVSAPDDDGLHADPVPIAMTEESTADEEVIMDAGAWVSEEASSQQPQVPANGIREDQEESRSIEAPSIAPEADELLLPVQEHPETSHEEQPRAEVHDLDGPEEVQSPAETMSPVAGEQPETSSPVAASAPAPASKVLPVRDVILPQSLALSDEYPAVFELAVQISDYLMFEAGYFPEELPRESVNAWCMNFLLKNLDEGGLGSFVYNAWGQPEIWSACSEGLEKCGAQAHLYALEALNDLMARDAALAEALEESPEAAADHDALSTIEADLRQAEADEPVAGLAGRWLLQLPNLNIVPDDDLQYTVTALGEKSALKKRRSENDSEAAG</sequence>
<feature type="compositionally biased region" description="Acidic residues" evidence="1">
    <location>
        <begin position="116"/>
        <end position="128"/>
    </location>
</feature>
<dbReference type="InterPro" id="IPR025402">
    <property type="entry name" value="DMP19_C"/>
</dbReference>
<organism evidence="3 4">
    <name type="scientific">Zhengella mangrovi</name>
    <dbReference type="NCBI Taxonomy" id="1982044"/>
    <lineage>
        <taxon>Bacteria</taxon>
        <taxon>Pseudomonadati</taxon>
        <taxon>Pseudomonadota</taxon>
        <taxon>Alphaproteobacteria</taxon>
        <taxon>Hyphomicrobiales</taxon>
        <taxon>Notoacmeibacteraceae</taxon>
        <taxon>Zhengella</taxon>
    </lineage>
</organism>
<gene>
    <name evidence="3" type="ORF">CSC94_07480</name>
</gene>
<protein>
    <recommendedName>
        <fullName evidence="2">DNA mimic protein DMP19 C-terminal domain-containing protein</fullName>
    </recommendedName>
</protein>
<comment type="caution">
    <text evidence="3">The sequence shown here is derived from an EMBL/GenBank/DDBJ whole genome shotgun (WGS) entry which is preliminary data.</text>
</comment>
<dbReference type="AlphaFoldDB" id="A0A2G1QPY5"/>
<evidence type="ECO:0000259" key="2">
    <source>
        <dbReference type="Pfam" id="PF14300"/>
    </source>
</evidence>
<accession>A0A2G1QPY5</accession>
<dbReference type="Proteomes" id="UP000221168">
    <property type="component" value="Unassembled WGS sequence"/>
</dbReference>
<name>A0A2G1QPY5_9HYPH</name>
<feature type="region of interest" description="Disordered" evidence="1">
    <location>
        <begin position="268"/>
        <end position="317"/>
    </location>
</feature>
<feature type="region of interest" description="Disordered" evidence="1">
    <location>
        <begin position="158"/>
        <end position="200"/>
    </location>
</feature>
<reference evidence="3 4" key="1">
    <citation type="submission" date="2017-10" db="EMBL/GenBank/DDBJ databases">
        <title>Sedimentibacterium mangrovi gen. nov., sp. nov., a novel member of family Phyllobacteriacea isolated from mangrove sediment.</title>
        <authorList>
            <person name="Liao H."/>
            <person name="Tian Y."/>
        </authorList>
    </citation>
    <scope>NUCLEOTIDE SEQUENCE [LARGE SCALE GENOMIC DNA]</scope>
    <source>
        <strain evidence="3 4">X9-2-2</strain>
    </source>
</reference>
<evidence type="ECO:0000256" key="1">
    <source>
        <dbReference type="SAM" id="MobiDB-lite"/>
    </source>
</evidence>
<feature type="compositionally biased region" description="Basic and acidic residues" evidence="1">
    <location>
        <begin position="158"/>
        <end position="168"/>
    </location>
</feature>
<dbReference type="RefSeq" id="WP_099305516.1">
    <property type="nucleotide sequence ID" value="NZ_PDVP01000003.1"/>
</dbReference>
<evidence type="ECO:0000313" key="4">
    <source>
        <dbReference type="Proteomes" id="UP000221168"/>
    </source>
</evidence>
<proteinExistence type="predicted"/>
<feature type="compositionally biased region" description="Low complexity" evidence="1">
    <location>
        <begin position="85"/>
        <end position="99"/>
    </location>
</feature>
<evidence type="ECO:0000313" key="3">
    <source>
        <dbReference type="EMBL" id="PHP67539.1"/>
    </source>
</evidence>
<dbReference type="Pfam" id="PF14300">
    <property type="entry name" value="DMP19"/>
    <property type="match status" value="1"/>
</dbReference>
<feature type="compositionally biased region" description="Low complexity" evidence="1">
    <location>
        <begin position="308"/>
        <end position="317"/>
    </location>
</feature>
<feature type="region of interest" description="Disordered" evidence="1">
    <location>
        <begin position="79"/>
        <end position="135"/>
    </location>
</feature>
<feature type="region of interest" description="Disordered" evidence="1">
    <location>
        <begin position="220"/>
        <end position="250"/>
    </location>
</feature>
<dbReference type="EMBL" id="PDVP01000003">
    <property type="protein sequence ID" value="PHP67539.1"/>
    <property type="molecule type" value="Genomic_DNA"/>
</dbReference>
<feature type="domain" description="DNA mimic protein DMP19 C-terminal" evidence="2">
    <location>
        <begin position="363"/>
        <end position="474"/>
    </location>
</feature>